<comment type="similarity">
    <text evidence="1 5">Belongs to the bacterial solute-binding protein 1 family.</text>
</comment>
<dbReference type="GO" id="GO:0015144">
    <property type="term" value="F:carbohydrate transmembrane transporter activity"/>
    <property type="evidence" value="ECO:0007669"/>
    <property type="project" value="InterPro"/>
</dbReference>
<evidence type="ECO:0000256" key="5">
    <source>
        <dbReference type="RuleBase" id="RU365005"/>
    </source>
</evidence>
<keyword evidence="4 5" id="KW-0732">Signal</keyword>
<dbReference type="SUPFAM" id="SSF53850">
    <property type="entry name" value="Periplasmic binding protein-like II"/>
    <property type="match status" value="1"/>
</dbReference>
<gene>
    <name evidence="6" type="ORF">SAMN02910344_00162</name>
</gene>
<accession>A0A662ZFS0</accession>
<dbReference type="PANTHER" id="PTHR30061">
    <property type="entry name" value="MALTOSE-BINDING PERIPLASMIC PROTEIN"/>
    <property type="match status" value="1"/>
</dbReference>
<feature type="signal peptide" evidence="5">
    <location>
        <begin position="1"/>
        <end position="23"/>
    </location>
</feature>
<evidence type="ECO:0000313" key="7">
    <source>
        <dbReference type="Proteomes" id="UP000243745"/>
    </source>
</evidence>
<dbReference type="GO" id="GO:0042956">
    <property type="term" value="P:maltodextrin transmembrane transport"/>
    <property type="evidence" value="ECO:0007669"/>
    <property type="project" value="TreeGrafter"/>
</dbReference>
<evidence type="ECO:0000256" key="3">
    <source>
        <dbReference type="ARBA" id="ARBA00022597"/>
    </source>
</evidence>
<evidence type="ECO:0000313" key="6">
    <source>
        <dbReference type="EMBL" id="SFP00846.1"/>
    </source>
</evidence>
<keyword evidence="5" id="KW-0574">Periplasm</keyword>
<name>A0A662ZFS0_9GAMM</name>
<dbReference type="Proteomes" id="UP000243745">
    <property type="component" value="Unassembled WGS sequence"/>
</dbReference>
<dbReference type="GO" id="GO:0015768">
    <property type="term" value="P:maltose transport"/>
    <property type="evidence" value="ECO:0007669"/>
    <property type="project" value="TreeGrafter"/>
</dbReference>
<dbReference type="PRINTS" id="PR00181">
    <property type="entry name" value="MALTOSEBP"/>
</dbReference>
<dbReference type="Pfam" id="PF01547">
    <property type="entry name" value="SBP_bac_1"/>
    <property type="match status" value="1"/>
</dbReference>
<comment type="function">
    <text evidence="5">Part of the ABC transporter complex MalEFGK involved in maltose/maltodextrin import. Binds maltose and higher maltodextrins.</text>
</comment>
<keyword evidence="7" id="KW-1185">Reference proteome</keyword>
<dbReference type="GO" id="GO:1901982">
    <property type="term" value="F:maltose binding"/>
    <property type="evidence" value="ECO:0007669"/>
    <property type="project" value="TreeGrafter"/>
</dbReference>
<dbReference type="GO" id="GO:0055052">
    <property type="term" value="C:ATP-binding cassette (ABC) transporter complex, substrate-binding subunit-containing"/>
    <property type="evidence" value="ECO:0007669"/>
    <property type="project" value="TreeGrafter"/>
</dbReference>
<reference evidence="6 7" key="1">
    <citation type="submission" date="2016-10" db="EMBL/GenBank/DDBJ databases">
        <authorList>
            <person name="Varghese N."/>
            <person name="Submissions S."/>
        </authorList>
    </citation>
    <scope>NUCLEOTIDE SEQUENCE [LARGE SCALE GENOMIC DNA]</scope>
    <source>
        <strain evidence="6 7">DSM 1361</strain>
    </source>
</reference>
<dbReference type="GO" id="GO:0042597">
    <property type="term" value="C:periplasmic space"/>
    <property type="evidence" value="ECO:0007669"/>
    <property type="project" value="UniProtKB-SubCell"/>
</dbReference>
<dbReference type="AlphaFoldDB" id="A0A662ZFS0"/>
<keyword evidence="3 5" id="KW-0762">Sugar transport</keyword>
<evidence type="ECO:0000256" key="4">
    <source>
        <dbReference type="ARBA" id="ARBA00022729"/>
    </source>
</evidence>
<dbReference type="RefSeq" id="WP_093140021.1">
    <property type="nucleotide sequence ID" value="NZ_FOXF01000002.1"/>
</dbReference>
<dbReference type="InterPro" id="IPR006060">
    <property type="entry name" value="Maltose/Cyclodextrin-bd"/>
</dbReference>
<evidence type="ECO:0000256" key="1">
    <source>
        <dbReference type="ARBA" id="ARBA00008520"/>
    </source>
</evidence>
<dbReference type="EMBL" id="FOXF01000002">
    <property type="protein sequence ID" value="SFP00846.1"/>
    <property type="molecule type" value="Genomic_DNA"/>
</dbReference>
<dbReference type="NCBIfam" id="NF007011">
    <property type="entry name" value="PRK09474.1"/>
    <property type="match status" value="1"/>
</dbReference>
<sequence length="393" mass="43057">MKKTILATVVGLAAFGFAQVASASGIEEGQLTIWVNGDKSYDGIAKVGKKFEQATGVKVTVAHPDQVEVKFQQNAASGNGPDIFMWAHDRYGEWVKSGLLTPIEPTKEELNKFQDVAWKAMTVDGKIYGYPVSIEAIALICNKDIVKDAPKSFEELVTLDDQLKKDGKRAIMWDYNNAFFSYPLLSANGGYAFKRNADGSYDVKDSGVNNDGAKAGVQFLVDLIKNDHMQKGADYGIMESSFVNGKVACIINGPWSWGQYSKLNYSVNPIPTLKGNPGKPFVGVQGMTINQASPNKDLAKEFLLNYLLTDEGLDEMNKDKPLGAAALKSYEAKLEKDPRIAVTMSNAKIGDPMPSVPEMNRFWSSLQTALKNATTGRQTLEEALKTAEDRIEK</sequence>
<evidence type="ECO:0000256" key="2">
    <source>
        <dbReference type="ARBA" id="ARBA00022448"/>
    </source>
</evidence>
<dbReference type="Gene3D" id="3.40.190.10">
    <property type="entry name" value="Periplasmic binding protein-like II"/>
    <property type="match status" value="2"/>
</dbReference>
<comment type="subcellular location">
    <subcellularLocation>
        <location evidence="5">Periplasm</location>
    </subcellularLocation>
</comment>
<feature type="chain" id="PRO_5025092353" description="Maltodextrin-binding protein" evidence="5">
    <location>
        <begin position="24"/>
        <end position="393"/>
    </location>
</feature>
<proteinExistence type="inferred from homology"/>
<organism evidence="6 7">
    <name type="scientific">Ruminobacter amylophilus</name>
    <dbReference type="NCBI Taxonomy" id="867"/>
    <lineage>
        <taxon>Bacteria</taxon>
        <taxon>Pseudomonadati</taxon>
        <taxon>Pseudomonadota</taxon>
        <taxon>Gammaproteobacteria</taxon>
        <taxon>Aeromonadales</taxon>
        <taxon>Succinivibrionaceae</taxon>
        <taxon>Ruminobacter</taxon>
    </lineage>
</organism>
<dbReference type="InterPro" id="IPR006059">
    <property type="entry name" value="SBP"/>
</dbReference>
<dbReference type="PANTHER" id="PTHR30061:SF50">
    <property type="entry name" value="MALTOSE_MALTODEXTRIN-BINDING PERIPLASMIC PROTEIN"/>
    <property type="match status" value="1"/>
</dbReference>
<protein>
    <recommendedName>
        <fullName evidence="5">Maltodextrin-binding protein</fullName>
    </recommendedName>
</protein>
<dbReference type="OrthoDB" id="9766758at2"/>
<keyword evidence="2 5" id="KW-0813">Transport</keyword>